<protein>
    <submittedName>
        <fullName evidence="1">Uncharacterized protein LOC108949455</fullName>
    </submittedName>
</protein>
<sequence>MTTINGPSQKLEECYQNELRTLLKLKSNQPELSEDGLGIPQSAVSTQNTLMDKRLLLKELDYQIKQEKQKQELLLMQKNLSSIPLPGSCSSCRMQNWCHEMYLYEKTWNGSYSDARYFFDLNYDTNSLSFGSRYHGICLRIFIKKSILSKPTKEFSIESSLAIEGLDLGVEYLTSGKPAKLFVEEVLHSGLTIL</sequence>
<accession>A0A6F9DJV6</accession>
<dbReference type="EMBL" id="LR787394">
    <property type="protein sequence ID" value="CAB3263256.1"/>
    <property type="molecule type" value="mRNA"/>
</dbReference>
<dbReference type="AlphaFoldDB" id="A0A6F9DJV6"/>
<proteinExistence type="evidence at transcript level"/>
<evidence type="ECO:0000313" key="1">
    <source>
        <dbReference type="EMBL" id="CAB3263256.1"/>
    </source>
</evidence>
<organism evidence="1">
    <name type="scientific">Phallusia mammillata</name>
    <dbReference type="NCBI Taxonomy" id="59560"/>
    <lineage>
        <taxon>Eukaryota</taxon>
        <taxon>Metazoa</taxon>
        <taxon>Chordata</taxon>
        <taxon>Tunicata</taxon>
        <taxon>Ascidiacea</taxon>
        <taxon>Phlebobranchia</taxon>
        <taxon>Ascidiidae</taxon>
        <taxon>Phallusia</taxon>
    </lineage>
</organism>
<reference evidence="1" key="1">
    <citation type="submission" date="2020-04" db="EMBL/GenBank/DDBJ databases">
        <authorList>
            <person name="Neveu A P."/>
        </authorList>
    </citation>
    <scope>NUCLEOTIDE SEQUENCE</scope>
    <source>
        <tissue evidence="1">Whole embryo</tissue>
    </source>
</reference>
<name>A0A6F9DJV6_9ASCI</name>
<gene>
    <name evidence="1" type="primary">LOC108949455-001</name>
</gene>